<organism evidence="2 3">
    <name type="scientific">Dreissena polymorpha</name>
    <name type="common">Zebra mussel</name>
    <name type="synonym">Mytilus polymorpha</name>
    <dbReference type="NCBI Taxonomy" id="45954"/>
    <lineage>
        <taxon>Eukaryota</taxon>
        <taxon>Metazoa</taxon>
        <taxon>Spiralia</taxon>
        <taxon>Lophotrochozoa</taxon>
        <taxon>Mollusca</taxon>
        <taxon>Bivalvia</taxon>
        <taxon>Autobranchia</taxon>
        <taxon>Heteroconchia</taxon>
        <taxon>Euheterodonta</taxon>
        <taxon>Imparidentia</taxon>
        <taxon>Neoheterodontei</taxon>
        <taxon>Myida</taxon>
        <taxon>Dreissenoidea</taxon>
        <taxon>Dreissenidae</taxon>
        <taxon>Dreissena</taxon>
    </lineage>
</organism>
<evidence type="ECO:0000313" key="3">
    <source>
        <dbReference type="Proteomes" id="UP000828390"/>
    </source>
</evidence>
<reference evidence="2" key="1">
    <citation type="journal article" date="2019" name="bioRxiv">
        <title>The Genome of the Zebra Mussel, Dreissena polymorpha: A Resource for Invasive Species Research.</title>
        <authorList>
            <person name="McCartney M.A."/>
            <person name="Auch B."/>
            <person name="Kono T."/>
            <person name="Mallez S."/>
            <person name="Zhang Y."/>
            <person name="Obille A."/>
            <person name="Becker A."/>
            <person name="Abrahante J.E."/>
            <person name="Garbe J."/>
            <person name="Badalamenti J.P."/>
            <person name="Herman A."/>
            <person name="Mangelson H."/>
            <person name="Liachko I."/>
            <person name="Sullivan S."/>
            <person name="Sone E.D."/>
            <person name="Koren S."/>
            <person name="Silverstein K.A.T."/>
            <person name="Beckman K.B."/>
            <person name="Gohl D.M."/>
        </authorList>
    </citation>
    <scope>NUCLEOTIDE SEQUENCE</scope>
    <source>
        <strain evidence="2">Duluth1</strain>
        <tissue evidence="2">Whole animal</tissue>
    </source>
</reference>
<reference evidence="2" key="2">
    <citation type="submission" date="2020-11" db="EMBL/GenBank/DDBJ databases">
        <authorList>
            <person name="McCartney M.A."/>
            <person name="Auch B."/>
            <person name="Kono T."/>
            <person name="Mallez S."/>
            <person name="Becker A."/>
            <person name="Gohl D.M."/>
            <person name="Silverstein K.A.T."/>
            <person name="Koren S."/>
            <person name="Bechman K.B."/>
            <person name="Herman A."/>
            <person name="Abrahante J.E."/>
            <person name="Garbe J."/>
        </authorList>
    </citation>
    <scope>NUCLEOTIDE SEQUENCE</scope>
    <source>
        <strain evidence="2">Duluth1</strain>
        <tissue evidence="2">Whole animal</tissue>
    </source>
</reference>
<proteinExistence type="predicted"/>
<feature type="region of interest" description="Disordered" evidence="1">
    <location>
        <begin position="45"/>
        <end position="65"/>
    </location>
</feature>
<protein>
    <submittedName>
        <fullName evidence="2">Uncharacterized protein</fullName>
    </submittedName>
</protein>
<name>A0A9D4BQM8_DREPO</name>
<dbReference type="EMBL" id="JAIWYP010000015">
    <property type="protein sequence ID" value="KAH3703576.1"/>
    <property type="molecule type" value="Genomic_DNA"/>
</dbReference>
<feature type="compositionally biased region" description="Basic and acidic residues" evidence="1">
    <location>
        <begin position="53"/>
        <end position="65"/>
    </location>
</feature>
<comment type="caution">
    <text evidence="2">The sequence shown here is derived from an EMBL/GenBank/DDBJ whole genome shotgun (WGS) entry which is preliminary data.</text>
</comment>
<evidence type="ECO:0000313" key="2">
    <source>
        <dbReference type="EMBL" id="KAH3703576.1"/>
    </source>
</evidence>
<keyword evidence="3" id="KW-1185">Reference proteome</keyword>
<evidence type="ECO:0000256" key="1">
    <source>
        <dbReference type="SAM" id="MobiDB-lite"/>
    </source>
</evidence>
<sequence length="65" mass="7408">MLSSAAEVLDREKIYKTSTVMTEIIDICDKKIELMHYKYTSLDLGQNGRKQRGKDDDTRVKGGVD</sequence>
<dbReference type="Proteomes" id="UP000828390">
    <property type="component" value="Unassembled WGS sequence"/>
</dbReference>
<gene>
    <name evidence="2" type="ORF">DPMN_078614</name>
</gene>
<accession>A0A9D4BQM8</accession>
<dbReference type="AlphaFoldDB" id="A0A9D4BQM8"/>